<evidence type="ECO:0000256" key="1">
    <source>
        <dbReference type="SAM" id="MobiDB-lite"/>
    </source>
</evidence>
<feature type="compositionally biased region" description="Polar residues" evidence="1">
    <location>
        <begin position="1"/>
        <end position="34"/>
    </location>
</feature>
<feature type="region of interest" description="Disordered" evidence="1">
    <location>
        <begin position="1"/>
        <end position="99"/>
    </location>
</feature>
<comment type="caution">
    <text evidence="3">The sequence shown here is derived from an EMBL/GenBank/DDBJ whole genome shotgun (WGS) entry which is preliminary data.</text>
</comment>
<reference evidence="3 4" key="1">
    <citation type="submission" date="2020-03" db="EMBL/GenBank/DDBJ databases">
        <title>Alteromonas ponticola sp. nov., isolated from seawater.</title>
        <authorList>
            <person name="Yoon J.-H."/>
            <person name="Kim Y.-O."/>
        </authorList>
    </citation>
    <scope>NUCLEOTIDE SEQUENCE [LARGE SCALE GENOMIC DNA]</scope>
    <source>
        <strain evidence="3 4">MYP5</strain>
    </source>
</reference>
<feature type="compositionally biased region" description="Basic and acidic residues" evidence="1">
    <location>
        <begin position="69"/>
        <end position="82"/>
    </location>
</feature>
<evidence type="ECO:0000259" key="2">
    <source>
        <dbReference type="Pfam" id="PF17680"/>
    </source>
</evidence>
<protein>
    <recommendedName>
        <fullName evidence="2">FlgO domain-containing protein</fullName>
    </recommendedName>
</protein>
<evidence type="ECO:0000313" key="4">
    <source>
        <dbReference type="Proteomes" id="UP000709336"/>
    </source>
</evidence>
<sequence length="265" mass="29205">MVDGNSAETQQTSTRDPQQKTASHETTLAEQTARSEPSEKSASSPAVKEAQATPRQHEQRSQPEVANKSYDDSRNQDRDTKARQNKRRKVERDDADYAYQGYQDPLRSGFYPRQTHKKVADYASQLVMQLMDKAMGLNINELVGVTSFVRLNTALTDTTILGNQLAEHLITELQAYGVGVIDFKVTDGISITPHGDIAMSRSGERLAQSVKMDHVLTGTMIEDSRGVRVNARIVNVDSKRVIASASIHIPAFIVTSLYAGQSTAP</sequence>
<accession>A0ABX1R4C5</accession>
<name>A0ABX1R4C5_9ALTE</name>
<keyword evidence="4" id="KW-1185">Reference proteome</keyword>
<gene>
    <name evidence="3" type="ORF">HCJ96_14790</name>
</gene>
<dbReference type="InterPro" id="IPR041215">
    <property type="entry name" value="FlgO_dom"/>
</dbReference>
<dbReference type="Pfam" id="PF17680">
    <property type="entry name" value="FlgO"/>
    <property type="match status" value="1"/>
</dbReference>
<evidence type="ECO:0000313" key="3">
    <source>
        <dbReference type="EMBL" id="NMH61295.1"/>
    </source>
</evidence>
<dbReference type="Proteomes" id="UP000709336">
    <property type="component" value="Unassembled WGS sequence"/>
</dbReference>
<dbReference type="EMBL" id="JAATNW010000008">
    <property type="protein sequence ID" value="NMH61295.1"/>
    <property type="molecule type" value="Genomic_DNA"/>
</dbReference>
<organism evidence="3 4">
    <name type="scientific">Alteromonas ponticola</name>
    <dbReference type="NCBI Taxonomy" id="2720613"/>
    <lineage>
        <taxon>Bacteria</taxon>
        <taxon>Pseudomonadati</taxon>
        <taxon>Pseudomonadota</taxon>
        <taxon>Gammaproteobacteria</taxon>
        <taxon>Alteromonadales</taxon>
        <taxon>Alteromonadaceae</taxon>
        <taxon>Alteromonas/Salinimonas group</taxon>
        <taxon>Alteromonas</taxon>
    </lineage>
</organism>
<feature type="domain" description="FlgO" evidence="2">
    <location>
        <begin position="124"/>
        <end position="251"/>
    </location>
</feature>
<proteinExistence type="predicted"/>
<feature type="compositionally biased region" description="Low complexity" evidence="1">
    <location>
        <begin position="40"/>
        <end position="50"/>
    </location>
</feature>